<dbReference type="Proteomes" id="UP001274830">
    <property type="component" value="Unassembled WGS sequence"/>
</dbReference>
<dbReference type="EMBL" id="JAUTXT010000026">
    <property type="protein sequence ID" value="KAK3673323.1"/>
    <property type="molecule type" value="Genomic_DNA"/>
</dbReference>
<accession>A0AAE0WKF5</accession>
<feature type="region of interest" description="Disordered" evidence="1">
    <location>
        <begin position="97"/>
        <end position="129"/>
    </location>
</feature>
<evidence type="ECO:0000256" key="1">
    <source>
        <dbReference type="SAM" id="MobiDB-lite"/>
    </source>
</evidence>
<feature type="region of interest" description="Disordered" evidence="1">
    <location>
        <begin position="50"/>
        <end position="74"/>
    </location>
</feature>
<comment type="caution">
    <text evidence="2">The sequence shown here is derived from an EMBL/GenBank/DDBJ whole genome shotgun (WGS) entry which is preliminary data.</text>
</comment>
<keyword evidence="3" id="KW-1185">Reference proteome</keyword>
<evidence type="ECO:0000313" key="2">
    <source>
        <dbReference type="EMBL" id="KAK3673323.1"/>
    </source>
</evidence>
<feature type="compositionally biased region" description="Polar residues" evidence="1">
    <location>
        <begin position="195"/>
        <end position="208"/>
    </location>
</feature>
<feature type="compositionally biased region" description="Low complexity" evidence="1">
    <location>
        <begin position="97"/>
        <end position="108"/>
    </location>
</feature>
<protein>
    <submittedName>
        <fullName evidence="2">Uncharacterized protein</fullName>
    </submittedName>
</protein>
<feature type="region of interest" description="Disordered" evidence="1">
    <location>
        <begin position="183"/>
        <end position="208"/>
    </location>
</feature>
<feature type="compositionally biased region" description="Low complexity" evidence="1">
    <location>
        <begin position="60"/>
        <end position="70"/>
    </location>
</feature>
<proteinExistence type="predicted"/>
<sequence length="208" mass="23265">MELDPMEVVGMTRACSNILVAVSERWDTQRHCHEVFDRLGDAVLADLSASHRQHSTMTDSPVVSSESPVSAATALPPQRQAFSQQHLSNPNHIAFWQNQQQQQQQQHQMAPQAEASRYGGTAPPPPRLAVDTELMHCYDDIQSLYQQQQVEEPVMQLTQEWMGYLGNGGEPAGGYVTYGQTGQQIEQRLARGSRKPSQYSPHTLPSQR</sequence>
<reference evidence="2" key="1">
    <citation type="submission" date="2023-07" db="EMBL/GenBank/DDBJ databases">
        <title>Black Yeasts Isolated from many extreme environments.</title>
        <authorList>
            <person name="Coleine C."/>
            <person name="Stajich J.E."/>
            <person name="Selbmann L."/>
        </authorList>
    </citation>
    <scope>NUCLEOTIDE SEQUENCE</scope>
    <source>
        <strain evidence="2">CCFEE 5485</strain>
    </source>
</reference>
<gene>
    <name evidence="2" type="ORF">LTR78_006869</name>
</gene>
<name>A0AAE0WKF5_9PEZI</name>
<organism evidence="2 3">
    <name type="scientific">Recurvomyces mirabilis</name>
    <dbReference type="NCBI Taxonomy" id="574656"/>
    <lineage>
        <taxon>Eukaryota</taxon>
        <taxon>Fungi</taxon>
        <taxon>Dikarya</taxon>
        <taxon>Ascomycota</taxon>
        <taxon>Pezizomycotina</taxon>
        <taxon>Dothideomycetes</taxon>
        <taxon>Dothideomycetidae</taxon>
        <taxon>Mycosphaerellales</taxon>
        <taxon>Teratosphaeriaceae</taxon>
        <taxon>Recurvomyces</taxon>
    </lineage>
</organism>
<evidence type="ECO:0000313" key="3">
    <source>
        <dbReference type="Proteomes" id="UP001274830"/>
    </source>
</evidence>
<dbReference type="AlphaFoldDB" id="A0AAE0WKF5"/>